<feature type="compositionally biased region" description="Basic and acidic residues" evidence="5">
    <location>
        <begin position="574"/>
        <end position="588"/>
    </location>
</feature>
<feature type="region of interest" description="Disordered" evidence="5">
    <location>
        <begin position="1"/>
        <end position="35"/>
    </location>
</feature>
<proteinExistence type="predicted"/>
<dbReference type="InterPro" id="IPR020846">
    <property type="entry name" value="MFS_dom"/>
</dbReference>
<feature type="transmembrane region" description="Helical" evidence="6">
    <location>
        <begin position="441"/>
        <end position="461"/>
    </location>
</feature>
<dbReference type="Pfam" id="PF07690">
    <property type="entry name" value="MFS_1"/>
    <property type="match status" value="1"/>
</dbReference>
<dbReference type="PANTHER" id="PTHR23501">
    <property type="entry name" value="MAJOR FACILITATOR SUPERFAMILY"/>
    <property type="match status" value="1"/>
</dbReference>
<evidence type="ECO:0000256" key="2">
    <source>
        <dbReference type="ARBA" id="ARBA00022692"/>
    </source>
</evidence>
<feature type="transmembrane region" description="Helical" evidence="6">
    <location>
        <begin position="43"/>
        <end position="71"/>
    </location>
</feature>
<evidence type="ECO:0000259" key="7">
    <source>
        <dbReference type="PROSITE" id="PS50850"/>
    </source>
</evidence>
<evidence type="ECO:0000256" key="5">
    <source>
        <dbReference type="SAM" id="MobiDB-lite"/>
    </source>
</evidence>
<evidence type="ECO:0000256" key="1">
    <source>
        <dbReference type="ARBA" id="ARBA00004141"/>
    </source>
</evidence>
<dbReference type="Proteomes" id="UP000054266">
    <property type="component" value="Unassembled WGS sequence"/>
</dbReference>
<gene>
    <name evidence="8" type="ORF">PV04_10902</name>
</gene>
<name>A0A0D2F4C4_9EURO</name>
<keyword evidence="3 6" id="KW-1133">Transmembrane helix</keyword>
<feature type="transmembrane region" description="Helical" evidence="6">
    <location>
        <begin position="347"/>
        <end position="367"/>
    </location>
</feature>
<evidence type="ECO:0000313" key="8">
    <source>
        <dbReference type="EMBL" id="KIW62768.1"/>
    </source>
</evidence>
<dbReference type="HOGENOM" id="CLU_000960_22_1_1"/>
<feature type="transmembrane region" description="Helical" evidence="6">
    <location>
        <begin position="110"/>
        <end position="130"/>
    </location>
</feature>
<dbReference type="InterPro" id="IPR036259">
    <property type="entry name" value="MFS_trans_sf"/>
</dbReference>
<dbReference type="EMBL" id="KN846963">
    <property type="protein sequence ID" value="KIW62768.1"/>
    <property type="molecule type" value="Genomic_DNA"/>
</dbReference>
<feature type="transmembrane region" description="Helical" evidence="6">
    <location>
        <begin position="240"/>
        <end position="261"/>
    </location>
</feature>
<dbReference type="FunFam" id="1.20.1250.20:FF:000196">
    <property type="entry name" value="MFS toxin efflux pump (AflT)"/>
    <property type="match status" value="1"/>
</dbReference>
<dbReference type="GO" id="GO:0022857">
    <property type="term" value="F:transmembrane transporter activity"/>
    <property type="evidence" value="ECO:0007669"/>
    <property type="project" value="InterPro"/>
</dbReference>
<feature type="transmembrane region" description="Helical" evidence="6">
    <location>
        <begin position="314"/>
        <end position="335"/>
    </location>
</feature>
<evidence type="ECO:0000313" key="9">
    <source>
        <dbReference type="Proteomes" id="UP000054266"/>
    </source>
</evidence>
<feature type="transmembrane region" description="Helical" evidence="6">
    <location>
        <begin position="199"/>
        <end position="219"/>
    </location>
</feature>
<protein>
    <recommendedName>
        <fullName evidence="7">Major facilitator superfamily (MFS) profile domain-containing protein</fullName>
    </recommendedName>
</protein>
<evidence type="ECO:0000256" key="4">
    <source>
        <dbReference type="ARBA" id="ARBA00023136"/>
    </source>
</evidence>
<dbReference type="Gene3D" id="1.20.1250.20">
    <property type="entry name" value="MFS general substrate transporter like domains"/>
    <property type="match status" value="1"/>
</dbReference>
<comment type="subcellular location">
    <subcellularLocation>
        <location evidence="1">Membrane</location>
        <topology evidence="1">Multi-pass membrane protein</topology>
    </subcellularLocation>
</comment>
<dbReference type="PANTHER" id="PTHR23501:SF201">
    <property type="entry name" value="MFS AFLATOXIN EFFLUX PUMP"/>
    <property type="match status" value="1"/>
</dbReference>
<feature type="transmembrane region" description="Helical" evidence="6">
    <location>
        <begin position="83"/>
        <end position="103"/>
    </location>
</feature>
<dbReference type="FunFam" id="1.20.1720.10:FF:000012">
    <property type="entry name" value="MFS toxin efflux pump (AflT)"/>
    <property type="match status" value="1"/>
</dbReference>
<organism evidence="8 9">
    <name type="scientific">Phialophora macrospora</name>
    <dbReference type="NCBI Taxonomy" id="1851006"/>
    <lineage>
        <taxon>Eukaryota</taxon>
        <taxon>Fungi</taxon>
        <taxon>Dikarya</taxon>
        <taxon>Ascomycota</taxon>
        <taxon>Pezizomycotina</taxon>
        <taxon>Eurotiomycetes</taxon>
        <taxon>Chaetothyriomycetidae</taxon>
        <taxon>Chaetothyriales</taxon>
        <taxon>Herpotrichiellaceae</taxon>
        <taxon>Phialophora</taxon>
    </lineage>
</organism>
<dbReference type="GO" id="GO:0005886">
    <property type="term" value="C:plasma membrane"/>
    <property type="evidence" value="ECO:0007669"/>
    <property type="project" value="TreeGrafter"/>
</dbReference>
<keyword evidence="9" id="KW-1185">Reference proteome</keyword>
<sequence length="588" mass="62830">MAKQLQSTDSRSSLREDALKPVSKPPTPTGPAEVDEYPPKSRVLIIVFAMMCSAFLVALDRLIIATAIPVITDHFNSLSDVGWYASAYLLTMSGFQLFIGRVYTFYNPKAVYITCLGIFELGSLICGAAPNSATLIAGRAIAGLGSSGMFSGAITIIVYLVPLQKRPAYTGMFGAVFAVASVAGPLLGGVFTDKVSWRWCFYINLPIGGAMAVVLFFVLKLPAAATGRTKMTWKEQLDKLDPIGTAVFLPAIVCLLLALQWGGTTYNWSNGRIIVLLTLSGILFLIFIYLQHLFQEHATVPPRILKYRAVSAGVSYAFFSGGGMMTLVYFLPIWFQAIKGASAVHSGIMNLPAVLGITVASMAAGILTRKLGYFTQWMYASCILTSIGAGLIATFTTTTGHPKWIGYQVLWGLGLGLGMQQPSVGAQVSLPRKDVATGASMMFFAQALGGSIFVSVANNIFDNTLSQDLEKIPGLDAKVVTHVGATDLRKIIPQNLLESVLVAYNDALRSAFYVVVAITCATVFGALAMPWDNLKKVAAAQKAAAKAARENANSEASDSKPGSSEGAGPVAQHSAERQREIEKTVVEV</sequence>
<feature type="transmembrane region" description="Helical" evidence="6">
    <location>
        <begin position="168"/>
        <end position="187"/>
    </location>
</feature>
<dbReference type="SUPFAM" id="SSF103473">
    <property type="entry name" value="MFS general substrate transporter"/>
    <property type="match status" value="1"/>
</dbReference>
<feature type="compositionally biased region" description="Polar residues" evidence="5">
    <location>
        <begin position="551"/>
        <end position="562"/>
    </location>
</feature>
<dbReference type="PROSITE" id="PS50850">
    <property type="entry name" value="MFS"/>
    <property type="match status" value="1"/>
</dbReference>
<dbReference type="CDD" id="cd17502">
    <property type="entry name" value="MFS_Azr1_MDR_like"/>
    <property type="match status" value="1"/>
</dbReference>
<reference evidence="8 9" key="1">
    <citation type="submission" date="2015-01" db="EMBL/GenBank/DDBJ databases">
        <title>The Genome Sequence of Capronia semiimmersa CBS27337.</title>
        <authorList>
            <consortium name="The Broad Institute Genomics Platform"/>
            <person name="Cuomo C."/>
            <person name="de Hoog S."/>
            <person name="Gorbushina A."/>
            <person name="Stielow B."/>
            <person name="Teixiera M."/>
            <person name="Abouelleil A."/>
            <person name="Chapman S.B."/>
            <person name="Priest M."/>
            <person name="Young S.K."/>
            <person name="Wortman J."/>
            <person name="Nusbaum C."/>
            <person name="Birren B."/>
        </authorList>
    </citation>
    <scope>NUCLEOTIDE SEQUENCE [LARGE SCALE GENOMIC DNA]</scope>
    <source>
        <strain evidence="8 9">CBS 27337</strain>
    </source>
</reference>
<evidence type="ECO:0000256" key="3">
    <source>
        <dbReference type="ARBA" id="ARBA00022989"/>
    </source>
</evidence>
<feature type="compositionally biased region" description="Polar residues" evidence="5">
    <location>
        <begin position="1"/>
        <end position="11"/>
    </location>
</feature>
<feature type="region of interest" description="Disordered" evidence="5">
    <location>
        <begin position="548"/>
        <end position="588"/>
    </location>
</feature>
<keyword evidence="4 6" id="KW-0472">Membrane</keyword>
<keyword evidence="2 6" id="KW-0812">Transmembrane</keyword>
<dbReference type="InterPro" id="IPR011701">
    <property type="entry name" value="MFS"/>
</dbReference>
<dbReference type="AlphaFoldDB" id="A0A0D2F4C4"/>
<feature type="transmembrane region" description="Helical" evidence="6">
    <location>
        <begin position="379"/>
        <end position="398"/>
    </location>
</feature>
<feature type="transmembrane region" description="Helical" evidence="6">
    <location>
        <begin position="511"/>
        <end position="531"/>
    </location>
</feature>
<feature type="transmembrane region" description="Helical" evidence="6">
    <location>
        <begin position="136"/>
        <end position="161"/>
    </location>
</feature>
<feature type="transmembrane region" description="Helical" evidence="6">
    <location>
        <begin position="273"/>
        <end position="294"/>
    </location>
</feature>
<evidence type="ECO:0000256" key="6">
    <source>
        <dbReference type="SAM" id="Phobius"/>
    </source>
</evidence>
<dbReference type="Gene3D" id="1.20.1720.10">
    <property type="entry name" value="Multidrug resistance protein D"/>
    <property type="match status" value="1"/>
</dbReference>
<accession>A0A0D2F4C4</accession>
<feature type="domain" description="Major facilitator superfamily (MFS) profile" evidence="7">
    <location>
        <begin position="46"/>
        <end position="534"/>
    </location>
</feature>